<comment type="function">
    <text evidence="8">F(1)F(0) ATP synthase produces ATP from ADP in the presence of a proton or sodium gradient. F-type ATPases consist of two structural domains, F(1) containing the extramembraneous catalytic core and F(0) containing the membrane proton channel, linked together by a central stalk and a peripheral stalk. During catalysis, ATP synthesis in the catalytic domain of F(1) is coupled via a rotary mechanism of the central stalk subunits to proton translocation.</text>
</comment>
<dbReference type="PROSITE" id="PS00389">
    <property type="entry name" value="ATPASE_DELTA"/>
    <property type="match status" value="1"/>
</dbReference>
<evidence type="ECO:0000256" key="5">
    <source>
        <dbReference type="ARBA" id="ARBA00023136"/>
    </source>
</evidence>
<keyword evidence="8" id="KW-1003">Cell membrane</keyword>
<dbReference type="EMBL" id="AXCZ01000025">
    <property type="protein sequence ID" value="KGM13773.1"/>
    <property type="molecule type" value="Genomic_DNA"/>
</dbReference>
<comment type="subcellular location">
    <subcellularLocation>
        <location evidence="8">Cell membrane</location>
        <topology evidence="8">Peripheral membrane protein</topology>
    </subcellularLocation>
    <subcellularLocation>
        <location evidence="1">Membrane</location>
    </subcellularLocation>
</comment>
<keyword evidence="7 8" id="KW-0066">ATP synthesis</keyword>
<sequence length="271" mass="28737">MRGTGQASLQAVAEGYEPVLRAAGSSAASLGRDLFAVVDALDGSSALRRALSDPARSGEDKSGLVAGLLAGKVDDRVVAVVSALVRARWSAEADLVQAVELLATDSVLAAADHDGALAQVEDELFRIDRVLAGERALRQALTDRSAEPSRRAALVRQVFGEQAHPLTVELLERVARAPRGRSITAALAHLGRLTAERRRRLVAKVTAATVLTEAQRARLVALLERTYERPVQLNVSVDPAVIGGLRIEVGSEVVDATVLGRLDDARRRLAG</sequence>
<name>A0A0A0BZH4_9CELL</name>
<evidence type="ECO:0000256" key="1">
    <source>
        <dbReference type="ARBA" id="ARBA00004370"/>
    </source>
</evidence>
<dbReference type="GO" id="GO:0005886">
    <property type="term" value="C:plasma membrane"/>
    <property type="evidence" value="ECO:0007669"/>
    <property type="project" value="UniProtKB-SubCell"/>
</dbReference>
<dbReference type="AlphaFoldDB" id="A0A0A0BZH4"/>
<protein>
    <recommendedName>
        <fullName evidence="8">ATP synthase subunit delta</fullName>
    </recommendedName>
    <alternativeName>
        <fullName evidence="8">ATP synthase F(1) sector subunit delta</fullName>
    </alternativeName>
    <alternativeName>
        <fullName evidence="8">F-type ATPase subunit delta</fullName>
        <shortName evidence="8">F-ATPase subunit delta</shortName>
    </alternativeName>
</protein>
<dbReference type="OrthoDB" id="5242917at2"/>
<dbReference type="GO" id="GO:0046933">
    <property type="term" value="F:proton-transporting ATP synthase activity, rotational mechanism"/>
    <property type="evidence" value="ECO:0007669"/>
    <property type="project" value="UniProtKB-UniRule"/>
</dbReference>
<evidence type="ECO:0000256" key="7">
    <source>
        <dbReference type="ARBA" id="ARBA00023310"/>
    </source>
</evidence>
<dbReference type="InterPro" id="IPR026015">
    <property type="entry name" value="ATP_synth_OSCP/delta_N_sf"/>
</dbReference>
<keyword evidence="6 8" id="KW-0139">CF(1)</keyword>
<dbReference type="PRINTS" id="PR00125">
    <property type="entry name" value="ATPASEDELTA"/>
</dbReference>
<keyword evidence="4 8" id="KW-0406">Ion transport</keyword>
<evidence type="ECO:0000256" key="4">
    <source>
        <dbReference type="ARBA" id="ARBA00023065"/>
    </source>
</evidence>
<comment type="function">
    <text evidence="8">This protein is part of the stalk that links CF(0) to CF(1). It either transmits conformational changes from CF(0) to CF(1) or is implicated in proton conduction.</text>
</comment>
<evidence type="ECO:0000256" key="8">
    <source>
        <dbReference type="HAMAP-Rule" id="MF_01416"/>
    </source>
</evidence>
<dbReference type="HAMAP" id="MF_01416">
    <property type="entry name" value="ATP_synth_delta_bact"/>
    <property type="match status" value="1"/>
</dbReference>
<dbReference type="Gene3D" id="1.10.520.20">
    <property type="entry name" value="N-terminal domain of the delta subunit of the F1F0-ATP synthase"/>
    <property type="match status" value="1"/>
</dbReference>
<dbReference type="Proteomes" id="UP000054314">
    <property type="component" value="Unassembled WGS sequence"/>
</dbReference>
<comment type="caution">
    <text evidence="9">The sequence shown here is derived from an EMBL/GenBank/DDBJ whole genome shotgun (WGS) entry which is preliminary data.</text>
</comment>
<dbReference type="Pfam" id="PF00213">
    <property type="entry name" value="OSCP"/>
    <property type="match status" value="1"/>
</dbReference>
<keyword evidence="2 8" id="KW-0813">Transport</keyword>
<evidence type="ECO:0000313" key="10">
    <source>
        <dbReference type="Proteomes" id="UP000054314"/>
    </source>
</evidence>
<organism evidence="9 10">
    <name type="scientific">Cellulomonas bogoriensis 69B4 = DSM 16987</name>
    <dbReference type="NCBI Taxonomy" id="1386082"/>
    <lineage>
        <taxon>Bacteria</taxon>
        <taxon>Bacillati</taxon>
        <taxon>Actinomycetota</taxon>
        <taxon>Actinomycetes</taxon>
        <taxon>Micrococcales</taxon>
        <taxon>Cellulomonadaceae</taxon>
        <taxon>Cellulomonas</taxon>
    </lineage>
</organism>
<evidence type="ECO:0000256" key="2">
    <source>
        <dbReference type="ARBA" id="ARBA00022448"/>
    </source>
</evidence>
<evidence type="ECO:0000313" key="9">
    <source>
        <dbReference type="EMBL" id="KGM13773.1"/>
    </source>
</evidence>
<dbReference type="NCBIfam" id="TIGR01145">
    <property type="entry name" value="ATP_synt_delta"/>
    <property type="match status" value="1"/>
</dbReference>
<dbReference type="InterPro" id="IPR020781">
    <property type="entry name" value="ATPase_OSCP/d_CS"/>
</dbReference>
<accession>A0A0A0BZH4</accession>
<comment type="similarity">
    <text evidence="8">Belongs to the ATPase delta chain family.</text>
</comment>
<dbReference type="NCBIfam" id="NF009967">
    <property type="entry name" value="PRK13430.1"/>
    <property type="match status" value="1"/>
</dbReference>
<dbReference type="PANTHER" id="PTHR11910">
    <property type="entry name" value="ATP SYNTHASE DELTA CHAIN"/>
    <property type="match status" value="1"/>
</dbReference>
<evidence type="ECO:0000256" key="3">
    <source>
        <dbReference type="ARBA" id="ARBA00022781"/>
    </source>
</evidence>
<dbReference type="RefSeq" id="WP_035058355.1">
    <property type="nucleotide sequence ID" value="NZ_AXCZ01000025.1"/>
</dbReference>
<keyword evidence="3 8" id="KW-0375">Hydrogen ion transport</keyword>
<keyword evidence="5 8" id="KW-0472">Membrane</keyword>
<dbReference type="InterPro" id="IPR000711">
    <property type="entry name" value="ATPase_OSCP/dsu"/>
</dbReference>
<reference evidence="9 10" key="1">
    <citation type="submission" date="2013-08" db="EMBL/GenBank/DDBJ databases">
        <title>Genome sequencing of Cellulomonas bogoriensis 69B4.</title>
        <authorList>
            <person name="Chen F."/>
            <person name="Li Y."/>
            <person name="Wang G."/>
        </authorList>
    </citation>
    <scope>NUCLEOTIDE SEQUENCE [LARGE SCALE GENOMIC DNA]</scope>
    <source>
        <strain evidence="9 10">69B4</strain>
    </source>
</reference>
<keyword evidence="10" id="KW-1185">Reference proteome</keyword>
<proteinExistence type="inferred from homology"/>
<gene>
    <name evidence="8" type="primary">atpH</name>
    <name evidence="9" type="ORF">N869_10240</name>
</gene>
<dbReference type="GO" id="GO:0045259">
    <property type="term" value="C:proton-transporting ATP synthase complex"/>
    <property type="evidence" value="ECO:0007669"/>
    <property type="project" value="UniProtKB-KW"/>
</dbReference>
<evidence type="ECO:0000256" key="6">
    <source>
        <dbReference type="ARBA" id="ARBA00023196"/>
    </source>
</evidence>